<comment type="caution">
    <text evidence="1">The sequence shown here is derived from an EMBL/GenBank/DDBJ whole genome shotgun (WGS) entry which is preliminary data.</text>
</comment>
<dbReference type="Proteomes" id="UP001168537">
    <property type="component" value="Unassembled WGS sequence"/>
</dbReference>
<gene>
    <name evidence="1" type="ORF">QWY29_20270</name>
</gene>
<protein>
    <submittedName>
        <fullName evidence="1">Uncharacterized protein</fullName>
    </submittedName>
</protein>
<name>A0ABT8F0B1_9ACTN</name>
<proteinExistence type="predicted"/>
<dbReference type="RefSeq" id="WP_300963033.1">
    <property type="nucleotide sequence ID" value="NZ_JAUHJR010000146.1"/>
</dbReference>
<organism evidence="1 2">
    <name type="scientific">Nocardioides abyssi</name>
    <dbReference type="NCBI Taxonomy" id="3058370"/>
    <lineage>
        <taxon>Bacteria</taxon>
        <taxon>Bacillati</taxon>
        <taxon>Actinomycetota</taxon>
        <taxon>Actinomycetes</taxon>
        <taxon>Propionibacteriales</taxon>
        <taxon>Nocardioidaceae</taxon>
        <taxon>Nocardioides</taxon>
    </lineage>
</organism>
<dbReference type="EMBL" id="JAUHJR010000146">
    <property type="protein sequence ID" value="MDN4163704.1"/>
    <property type="molecule type" value="Genomic_DNA"/>
</dbReference>
<feature type="non-terminal residue" evidence="1">
    <location>
        <position position="1"/>
    </location>
</feature>
<evidence type="ECO:0000313" key="2">
    <source>
        <dbReference type="Proteomes" id="UP001168537"/>
    </source>
</evidence>
<feature type="non-terminal residue" evidence="1">
    <location>
        <position position="92"/>
    </location>
</feature>
<evidence type="ECO:0000313" key="1">
    <source>
        <dbReference type="EMBL" id="MDN4163704.1"/>
    </source>
</evidence>
<sequence length="92" mass="9340">DATTRVLLRGDARWTGDDSASGADATTWHELRARDVTSWRLELGGGASLRGSHAAAAGEAGLRVSAGLVRAACVLHGVPAASAPGRRAEPAP</sequence>
<reference evidence="1" key="1">
    <citation type="submission" date="2023-06" db="EMBL/GenBank/DDBJ databases">
        <title>Draft genome sequence of Nocardioides sp. SOB72.</title>
        <authorList>
            <person name="Zhang G."/>
        </authorList>
    </citation>
    <scope>NUCLEOTIDE SEQUENCE</scope>
    <source>
        <strain evidence="1">SOB72</strain>
    </source>
</reference>
<accession>A0ABT8F0B1</accession>
<keyword evidence="2" id="KW-1185">Reference proteome</keyword>